<evidence type="ECO:0000256" key="3">
    <source>
        <dbReference type="ARBA" id="ARBA00022475"/>
    </source>
</evidence>
<feature type="transmembrane region" description="Helical" evidence="7">
    <location>
        <begin position="247"/>
        <end position="273"/>
    </location>
</feature>
<proteinExistence type="inferred from homology"/>
<sequence>MLYSKLFGRSLRILKTTPDIHVLHNQYKADLKSEKRRVRVYQLLIFIVFFGGWEIASRLEWVDPLIFSSPSKIWNLFTVKLLDGTLLNHASVTLFETVLGFILGTLLGTLLAAILWWSPFLSKVLDPYLVILNAMPKVALGPILIVALGPGFTSIISMGAIISVIITTIVVYTSFREVDPNYLKVLQTFGATRFQSFKEAILPASFPTIISTLKVNVGLSWVGVIVGEFLVSSRGLGYLIIYGFQVFNFTLVLMSLMIIAVCATIMYQLVAWLERKLIKHG</sequence>
<feature type="transmembrane region" description="Helical" evidence="7">
    <location>
        <begin position="155"/>
        <end position="175"/>
    </location>
</feature>
<dbReference type="InterPro" id="IPR000515">
    <property type="entry name" value="MetI-like"/>
</dbReference>
<evidence type="ECO:0000313" key="9">
    <source>
        <dbReference type="EMBL" id="QQT02741.1"/>
    </source>
</evidence>
<keyword evidence="2 7" id="KW-0813">Transport</keyword>
<evidence type="ECO:0000256" key="2">
    <source>
        <dbReference type="ARBA" id="ARBA00022448"/>
    </source>
</evidence>
<gene>
    <name evidence="9" type="ORF">I6J18_17875</name>
</gene>
<dbReference type="GO" id="GO:0055085">
    <property type="term" value="P:transmembrane transport"/>
    <property type="evidence" value="ECO:0007669"/>
    <property type="project" value="InterPro"/>
</dbReference>
<organism evidence="9 10">
    <name type="scientific">Peribacillus psychrosaccharolyticus</name>
    <name type="common">Bacillus psychrosaccharolyticus</name>
    <dbReference type="NCBI Taxonomy" id="1407"/>
    <lineage>
        <taxon>Bacteria</taxon>
        <taxon>Bacillati</taxon>
        <taxon>Bacillota</taxon>
        <taxon>Bacilli</taxon>
        <taxon>Bacillales</taxon>
        <taxon>Bacillaceae</taxon>
        <taxon>Peribacillus</taxon>
    </lineage>
</organism>
<dbReference type="AlphaFoldDB" id="A0A974S2M1"/>
<keyword evidence="10" id="KW-1185">Reference proteome</keyword>
<comment type="similarity">
    <text evidence="7">Belongs to the binding-protein-dependent transport system permease family.</text>
</comment>
<keyword evidence="3" id="KW-1003">Cell membrane</keyword>
<dbReference type="KEGG" id="ppsr:I6J18_17875"/>
<name>A0A974S2M1_PERPY</name>
<dbReference type="Gene3D" id="1.10.3720.10">
    <property type="entry name" value="MetI-like"/>
    <property type="match status" value="1"/>
</dbReference>
<dbReference type="Pfam" id="PF00528">
    <property type="entry name" value="BPD_transp_1"/>
    <property type="match status" value="1"/>
</dbReference>
<evidence type="ECO:0000256" key="7">
    <source>
        <dbReference type="RuleBase" id="RU363032"/>
    </source>
</evidence>
<evidence type="ECO:0000313" key="10">
    <source>
        <dbReference type="Proteomes" id="UP000595254"/>
    </source>
</evidence>
<dbReference type="EMBL" id="CP068053">
    <property type="protein sequence ID" value="QQT02741.1"/>
    <property type="molecule type" value="Genomic_DNA"/>
</dbReference>
<evidence type="ECO:0000256" key="6">
    <source>
        <dbReference type="ARBA" id="ARBA00023136"/>
    </source>
</evidence>
<evidence type="ECO:0000256" key="4">
    <source>
        <dbReference type="ARBA" id="ARBA00022692"/>
    </source>
</evidence>
<keyword evidence="5 7" id="KW-1133">Transmembrane helix</keyword>
<dbReference type="PANTHER" id="PTHR30151:SF19">
    <property type="entry name" value="ABC TRANSPORTER PERMEASE"/>
    <property type="match status" value="1"/>
</dbReference>
<dbReference type="CDD" id="cd06261">
    <property type="entry name" value="TM_PBP2"/>
    <property type="match status" value="1"/>
</dbReference>
<feature type="domain" description="ABC transmembrane type-1" evidence="8">
    <location>
        <begin position="86"/>
        <end position="270"/>
    </location>
</feature>
<accession>A0A974S2M1</accession>
<reference evidence="9 10" key="1">
    <citation type="submission" date="2021-01" db="EMBL/GenBank/DDBJ databases">
        <title>FDA dAtabase for Regulatory Grade micrObial Sequences (FDA-ARGOS): Supporting development and validation of Infectious Disease Dx tests.</title>
        <authorList>
            <person name="Nelson B."/>
            <person name="Plummer A."/>
            <person name="Tallon L."/>
            <person name="Sadzewicz L."/>
            <person name="Zhao X."/>
            <person name="Boylan J."/>
            <person name="Ott S."/>
            <person name="Bowen H."/>
            <person name="Vavikolanu K."/>
            <person name="Mehta A."/>
            <person name="Aluvathingal J."/>
            <person name="Nadendla S."/>
            <person name="Myers T."/>
            <person name="Yan Y."/>
            <person name="Sichtig H."/>
        </authorList>
    </citation>
    <scope>NUCLEOTIDE SEQUENCE [LARGE SCALE GENOMIC DNA]</scope>
    <source>
        <strain evidence="9 10">FDAARGOS_1161</strain>
    </source>
</reference>
<keyword evidence="4 7" id="KW-0812">Transmembrane</keyword>
<feature type="transmembrane region" description="Helical" evidence="7">
    <location>
        <begin position="219"/>
        <end position="241"/>
    </location>
</feature>
<keyword evidence="6 7" id="KW-0472">Membrane</keyword>
<dbReference type="Proteomes" id="UP000595254">
    <property type="component" value="Chromosome"/>
</dbReference>
<feature type="transmembrane region" description="Helical" evidence="7">
    <location>
        <begin position="38"/>
        <end position="56"/>
    </location>
</feature>
<evidence type="ECO:0000256" key="1">
    <source>
        <dbReference type="ARBA" id="ARBA00004651"/>
    </source>
</evidence>
<evidence type="ECO:0000256" key="5">
    <source>
        <dbReference type="ARBA" id="ARBA00022989"/>
    </source>
</evidence>
<protein>
    <submittedName>
        <fullName evidence="9">ABC transporter permease</fullName>
    </submittedName>
</protein>
<feature type="transmembrane region" description="Helical" evidence="7">
    <location>
        <begin position="129"/>
        <end position="149"/>
    </location>
</feature>
<dbReference type="GO" id="GO:0005886">
    <property type="term" value="C:plasma membrane"/>
    <property type="evidence" value="ECO:0007669"/>
    <property type="project" value="UniProtKB-SubCell"/>
</dbReference>
<feature type="transmembrane region" description="Helical" evidence="7">
    <location>
        <begin position="98"/>
        <end position="117"/>
    </location>
</feature>
<dbReference type="PROSITE" id="PS50928">
    <property type="entry name" value="ABC_TM1"/>
    <property type="match status" value="1"/>
</dbReference>
<dbReference type="PANTHER" id="PTHR30151">
    <property type="entry name" value="ALKANE SULFONATE ABC TRANSPORTER-RELATED, MEMBRANE SUBUNIT"/>
    <property type="match status" value="1"/>
</dbReference>
<evidence type="ECO:0000259" key="8">
    <source>
        <dbReference type="PROSITE" id="PS50928"/>
    </source>
</evidence>
<comment type="subcellular location">
    <subcellularLocation>
        <location evidence="1 7">Cell membrane</location>
        <topology evidence="1 7">Multi-pass membrane protein</topology>
    </subcellularLocation>
</comment>
<dbReference type="SUPFAM" id="SSF161098">
    <property type="entry name" value="MetI-like"/>
    <property type="match status" value="1"/>
</dbReference>
<dbReference type="InterPro" id="IPR035906">
    <property type="entry name" value="MetI-like_sf"/>
</dbReference>